<evidence type="ECO:0000256" key="2">
    <source>
        <dbReference type="ARBA" id="ARBA00022801"/>
    </source>
</evidence>
<keyword evidence="2 6" id="KW-0378">Hydrolase</keyword>
<dbReference type="SUPFAM" id="SSF52151">
    <property type="entry name" value="FabD/lysophospholipase-like"/>
    <property type="match status" value="1"/>
</dbReference>
<dbReference type="RefSeq" id="WP_109319034.1">
    <property type="nucleotide sequence ID" value="NZ_QFWT01000002.1"/>
</dbReference>
<proteinExistence type="predicted"/>
<sequence length="744" mass="82631">MAAQSRPEIAVVLAGGGAKGAAHAGVLKALEEMYIPVDIITGTSMGAYIGGLYATGMSADEIGVLINTVDWNSGYVDRVGRGDRRVRDKAYEDYYQIITDLGISMGEIRSPKGMVQGQGMMHILRETSGNLPRFSSFDNLAIPYRAVATDIVKLEEVVLDKGLLTDAMMASMSVPGALPPYELDGRLLVDGGVTNNMPVGLAKEMGADAVIAVDISTDYFDKDEVTDLVTVAGQISNYMVRRTTNAQADLLTDSDVLLIPEVGNMETTEFDRLEEAYRRGYDVALTMRDTLQRYSVSAQQYQQYLDEKEDRRRILRYGDEQVVDLITINNHSHYSDELIQERLGLEVGNRYSTEELESSVQALYALDRFERIFYHYQKQAEQTELVIDVYEKEWGPNYVNLRFYLEDDFDTESQYALGISSNFTGLNSVGGELKVNLELGTDRRASVEWFSPSFFTRKLFSTLEVSYQNDNKRISVEGFDAATPLDSTENYLDITYKDVEAEATIGVQPELWTDARFGLRYTDGSAELSTIPSMGDMNYTRQGAFISYRLDTLDDYSFPSRGGYLNLEYLVSDDTVSGAESSSDLLTDQNGYDDEFVHEITAIARGAYSLDRHTLVGHAEYGVVEGKSDDNPPIRPKELGGFLRLSGIPRNSLTGQNLLFGSLVYTYKWFDNDFGLFTTPVYLGASMEYGGVWSDNSVSVSEAPLYSAGSIFVGIRSPIGPVILAAGSTEHHFNSLYFIVGQTF</sequence>
<dbReference type="InterPro" id="IPR002641">
    <property type="entry name" value="PNPLA_dom"/>
</dbReference>
<evidence type="ECO:0000256" key="5">
    <source>
        <dbReference type="ARBA" id="ARBA00023136"/>
    </source>
</evidence>
<dbReference type="InterPro" id="IPR016035">
    <property type="entry name" value="Acyl_Trfase/lysoPLipase"/>
</dbReference>
<dbReference type="Gene3D" id="2.40.160.50">
    <property type="entry name" value="membrane protein fhac: a member of the omp85/tpsb transporter family"/>
    <property type="match status" value="1"/>
</dbReference>
<dbReference type="GO" id="GO:0006508">
    <property type="term" value="P:proteolysis"/>
    <property type="evidence" value="ECO:0007669"/>
    <property type="project" value="UniProtKB-KW"/>
</dbReference>
<dbReference type="EMBL" id="QFWT01000002">
    <property type="protein sequence ID" value="PWI34698.1"/>
    <property type="molecule type" value="Genomic_DNA"/>
</dbReference>
<feature type="domain" description="PNPLA" evidence="7">
    <location>
        <begin position="11"/>
        <end position="203"/>
    </location>
</feature>
<feature type="active site" description="Nucleophile" evidence="6">
    <location>
        <position position="44"/>
    </location>
</feature>
<dbReference type="Pfam" id="PF01103">
    <property type="entry name" value="Omp85"/>
    <property type="match status" value="1"/>
</dbReference>
<protein>
    <submittedName>
        <fullName evidence="8">Serine protease</fullName>
    </submittedName>
</protein>
<dbReference type="OrthoDB" id="5290098at2"/>
<dbReference type="Gene3D" id="3.10.20.310">
    <property type="entry name" value="membrane protein fhac"/>
    <property type="match status" value="1"/>
</dbReference>
<feature type="short sequence motif" description="DGA/G" evidence="6">
    <location>
        <begin position="190"/>
        <end position="192"/>
    </location>
</feature>
<evidence type="ECO:0000313" key="9">
    <source>
        <dbReference type="Proteomes" id="UP000245362"/>
    </source>
</evidence>
<dbReference type="AlphaFoldDB" id="A0A2U3BD24"/>
<accession>A0A2U3BD24</accession>
<dbReference type="GO" id="GO:0019867">
    <property type="term" value="C:outer membrane"/>
    <property type="evidence" value="ECO:0007669"/>
    <property type="project" value="InterPro"/>
</dbReference>
<keyword evidence="5" id="KW-0472">Membrane</keyword>
<comment type="subcellular location">
    <subcellularLocation>
        <location evidence="1">Membrane</location>
    </subcellularLocation>
</comment>
<evidence type="ECO:0000259" key="7">
    <source>
        <dbReference type="PROSITE" id="PS51635"/>
    </source>
</evidence>
<dbReference type="PROSITE" id="PS51635">
    <property type="entry name" value="PNPLA"/>
    <property type="match status" value="1"/>
</dbReference>
<keyword evidence="4 6" id="KW-0443">Lipid metabolism</keyword>
<evidence type="ECO:0000256" key="3">
    <source>
        <dbReference type="ARBA" id="ARBA00022963"/>
    </source>
</evidence>
<dbReference type="Pfam" id="PF01734">
    <property type="entry name" value="Patatin"/>
    <property type="match status" value="1"/>
</dbReference>
<reference evidence="8 9" key="1">
    <citation type="submission" date="2018-05" db="EMBL/GenBank/DDBJ databases">
        <title>Vibrio limimaris sp. nov., isolated from marine sediment.</title>
        <authorList>
            <person name="Li C.-M."/>
        </authorList>
    </citation>
    <scope>NUCLEOTIDE SEQUENCE [LARGE SCALE GENOMIC DNA]</scope>
    <source>
        <strain evidence="8 9">E4404</strain>
    </source>
</reference>
<keyword evidence="8" id="KW-0645">Protease</keyword>
<dbReference type="Gene3D" id="3.40.1090.10">
    <property type="entry name" value="Cytosolic phospholipase A2 catalytic domain"/>
    <property type="match status" value="2"/>
</dbReference>
<dbReference type="PANTHER" id="PTHR14226:SF29">
    <property type="entry name" value="NEUROPATHY TARGET ESTERASE SWS"/>
    <property type="match status" value="1"/>
</dbReference>
<keyword evidence="9" id="KW-1185">Reference proteome</keyword>
<keyword evidence="3 6" id="KW-0442">Lipid degradation</keyword>
<dbReference type="InterPro" id="IPR050301">
    <property type="entry name" value="NTE"/>
</dbReference>
<dbReference type="InterPro" id="IPR010827">
    <property type="entry name" value="BamA/TamA_POTRA"/>
</dbReference>
<name>A0A2U3BD24_9VIBR</name>
<dbReference type="InterPro" id="IPR000184">
    <property type="entry name" value="Bac_surfAg_D15"/>
</dbReference>
<dbReference type="PANTHER" id="PTHR14226">
    <property type="entry name" value="NEUROPATHY TARGET ESTERASE/SWISS CHEESE D.MELANOGASTER"/>
    <property type="match status" value="1"/>
</dbReference>
<evidence type="ECO:0000313" key="8">
    <source>
        <dbReference type="EMBL" id="PWI34698.1"/>
    </source>
</evidence>
<organism evidence="8 9">
    <name type="scientific">Vibrio albus</name>
    <dbReference type="NCBI Taxonomy" id="2200953"/>
    <lineage>
        <taxon>Bacteria</taxon>
        <taxon>Pseudomonadati</taxon>
        <taxon>Pseudomonadota</taxon>
        <taxon>Gammaproteobacteria</taxon>
        <taxon>Vibrionales</taxon>
        <taxon>Vibrionaceae</taxon>
        <taxon>Vibrio</taxon>
    </lineage>
</organism>
<dbReference type="GO" id="GO:0008233">
    <property type="term" value="F:peptidase activity"/>
    <property type="evidence" value="ECO:0007669"/>
    <property type="project" value="UniProtKB-KW"/>
</dbReference>
<evidence type="ECO:0000256" key="6">
    <source>
        <dbReference type="PROSITE-ProRule" id="PRU01161"/>
    </source>
</evidence>
<feature type="active site" description="Proton acceptor" evidence="6">
    <location>
        <position position="190"/>
    </location>
</feature>
<evidence type="ECO:0000256" key="1">
    <source>
        <dbReference type="ARBA" id="ARBA00004370"/>
    </source>
</evidence>
<evidence type="ECO:0000256" key="4">
    <source>
        <dbReference type="ARBA" id="ARBA00023098"/>
    </source>
</evidence>
<dbReference type="Proteomes" id="UP000245362">
    <property type="component" value="Unassembled WGS sequence"/>
</dbReference>
<dbReference type="GO" id="GO:0016042">
    <property type="term" value="P:lipid catabolic process"/>
    <property type="evidence" value="ECO:0007669"/>
    <property type="project" value="UniProtKB-UniRule"/>
</dbReference>
<gene>
    <name evidence="8" type="ORF">DI392_05625</name>
</gene>
<feature type="short sequence motif" description="GXSXG" evidence="6">
    <location>
        <begin position="42"/>
        <end position="46"/>
    </location>
</feature>
<comment type="caution">
    <text evidence="8">The sequence shown here is derived from an EMBL/GenBank/DDBJ whole genome shotgun (WGS) entry which is preliminary data.</text>
</comment>
<dbReference type="Pfam" id="PF07244">
    <property type="entry name" value="POTRA"/>
    <property type="match status" value="1"/>
</dbReference>
<feature type="short sequence motif" description="GXGXXG" evidence="6">
    <location>
        <begin position="15"/>
        <end position="20"/>
    </location>
</feature>